<evidence type="ECO:0000313" key="2">
    <source>
        <dbReference type="EMBL" id="CAC5375257.1"/>
    </source>
</evidence>
<dbReference type="Pfam" id="PF00350">
    <property type="entry name" value="Dynamin_N"/>
    <property type="match status" value="1"/>
</dbReference>
<organism evidence="2 3">
    <name type="scientific">Mytilus coruscus</name>
    <name type="common">Sea mussel</name>
    <dbReference type="NCBI Taxonomy" id="42192"/>
    <lineage>
        <taxon>Eukaryota</taxon>
        <taxon>Metazoa</taxon>
        <taxon>Spiralia</taxon>
        <taxon>Lophotrochozoa</taxon>
        <taxon>Mollusca</taxon>
        <taxon>Bivalvia</taxon>
        <taxon>Autobranchia</taxon>
        <taxon>Pteriomorphia</taxon>
        <taxon>Mytilida</taxon>
        <taxon>Mytiloidea</taxon>
        <taxon>Mytilidae</taxon>
        <taxon>Mytilinae</taxon>
        <taxon>Mytilus</taxon>
    </lineage>
</organism>
<gene>
    <name evidence="2" type="ORF">MCOR_12324</name>
</gene>
<dbReference type="PANTHER" id="PTHR26392:SF92">
    <property type="entry name" value="PROTEIN KINASE DOMAIN-CONTAINING PROTEIN"/>
    <property type="match status" value="1"/>
</dbReference>
<accession>A0A6J8AXA4</accession>
<evidence type="ECO:0000313" key="3">
    <source>
        <dbReference type="Proteomes" id="UP000507470"/>
    </source>
</evidence>
<name>A0A6J8AXA4_MYTCO</name>
<dbReference type="Proteomes" id="UP000507470">
    <property type="component" value="Unassembled WGS sequence"/>
</dbReference>
<dbReference type="AlphaFoldDB" id="A0A6J8AXA4"/>
<dbReference type="SUPFAM" id="SSF52540">
    <property type="entry name" value="P-loop containing nucleoside triphosphate hydrolases"/>
    <property type="match status" value="1"/>
</dbReference>
<keyword evidence="3" id="KW-1185">Reference proteome</keyword>
<dbReference type="InterPro" id="IPR045063">
    <property type="entry name" value="Dynamin_N"/>
</dbReference>
<sequence length="626" mass="72177">MLKMEEFEEDLQAELSTAYPNYMTVLQTAKDDLLRKDCSIVIIGETNAGKSTLLNTLVGRKIFPVSNVVATRKVCRVRHSETHCVKTYDREENLITDERVDSELMLTEVIKKYIDTSCTSAEMRNIHYVDVHNPVDILKAGYLFQPLQVVKCCNWTELRINLILNHEGNIIIVDTPGIGETDELDQMLIDFLPSAVSMIIMVNASSGGGIQKGRLLTIFHEVIKNLDKMPCFDPRQVIFLTNKWDIIETEDTIGVNEHEKTWNNIIEKLKTEWTYLKEENVFKVSLKQGKSGTRIFTNELKRFEVLLQETIQRSQNKRIKHHFSFLEDFTQNAERGTLARLQLVGISSSQQQDIILANTGRIQVLTQILKDRRAYFETDNKEKTTQLTNKLYEYLNSEKTKEQIMNPEDDIAIASVGITSLKAKLNARFEKAIKDWLDGDEMKTIVGEVDVEMKNLLREVESKLNEIKTDMIGIKTPLRAIDIFDNFMSESVTIVSGVSGISFMETLVSVYTRKLLSLLSIGNDKNERMADKLFRNVLKTLSRDRIRECFKKSFSMEYDKKIKKIFDIKLKQKVDTLKQTNEVLNRKQKTIRQKQHSYECLHTVIKKIEKDSNDFIATISSKQILN</sequence>
<dbReference type="PANTHER" id="PTHR26392">
    <property type="entry name" value="MITOGEN-ACTIVATED PROTEIN KINASE KINASE KINASE 7-RELATED"/>
    <property type="match status" value="1"/>
</dbReference>
<dbReference type="OrthoDB" id="8927528at2759"/>
<protein>
    <recommendedName>
        <fullName evidence="1">Dynamin N-terminal domain-containing protein</fullName>
    </recommendedName>
</protein>
<feature type="domain" description="Dynamin N-terminal" evidence="1">
    <location>
        <begin position="40"/>
        <end position="205"/>
    </location>
</feature>
<dbReference type="EMBL" id="CACVKT020002140">
    <property type="protein sequence ID" value="CAC5375257.1"/>
    <property type="molecule type" value="Genomic_DNA"/>
</dbReference>
<evidence type="ECO:0000259" key="1">
    <source>
        <dbReference type="Pfam" id="PF00350"/>
    </source>
</evidence>
<reference evidence="2 3" key="1">
    <citation type="submission" date="2020-06" db="EMBL/GenBank/DDBJ databases">
        <authorList>
            <person name="Li R."/>
            <person name="Bekaert M."/>
        </authorList>
    </citation>
    <scope>NUCLEOTIDE SEQUENCE [LARGE SCALE GENOMIC DNA]</scope>
    <source>
        <strain evidence="3">wild</strain>
    </source>
</reference>
<proteinExistence type="predicted"/>
<dbReference type="InterPro" id="IPR027417">
    <property type="entry name" value="P-loop_NTPase"/>
</dbReference>
<dbReference type="Gene3D" id="3.40.50.300">
    <property type="entry name" value="P-loop containing nucleotide triphosphate hydrolases"/>
    <property type="match status" value="1"/>
</dbReference>